<dbReference type="SUPFAM" id="SSF54211">
    <property type="entry name" value="Ribosomal protein S5 domain 2-like"/>
    <property type="match status" value="1"/>
</dbReference>
<dbReference type="InterPro" id="IPR014721">
    <property type="entry name" value="Ribsml_uS5_D2-typ_fold_subgr"/>
</dbReference>
<dbReference type="InterPro" id="IPR000754">
    <property type="entry name" value="Ribosomal_uS9"/>
</dbReference>
<dbReference type="PANTHER" id="PTHR21569:SF1">
    <property type="entry name" value="SMALL RIBOSOMAL SUBUNIT PROTEIN US9M"/>
    <property type="match status" value="1"/>
</dbReference>
<organism evidence="5 6">
    <name type="scientific">Genlisea aurea</name>
    <dbReference type="NCBI Taxonomy" id="192259"/>
    <lineage>
        <taxon>Eukaryota</taxon>
        <taxon>Viridiplantae</taxon>
        <taxon>Streptophyta</taxon>
        <taxon>Embryophyta</taxon>
        <taxon>Tracheophyta</taxon>
        <taxon>Spermatophyta</taxon>
        <taxon>Magnoliopsida</taxon>
        <taxon>eudicotyledons</taxon>
        <taxon>Gunneridae</taxon>
        <taxon>Pentapetalae</taxon>
        <taxon>asterids</taxon>
        <taxon>lamiids</taxon>
        <taxon>Lamiales</taxon>
        <taxon>Lentibulariaceae</taxon>
        <taxon>Genlisea</taxon>
    </lineage>
</organism>
<dbReference type="PROSITE" id="PS00360">
    <property type="entry name" value="RIBOSOMAL_S9"/>
    <property type="match status" value="1"/>
</dbReference>
<comment type="similarity">
    <text evidence="1 4">Belongs to the universal ribosomal protein uS9 family.</text>
</comment>
<keyword evidence="3 4" id="KW-0687">Ribonucleoprotein</keyword>
<gene>
    <name evidence="5" type="ORF">M569_01291</name>
</gene>
<keyword evidence="6" id="KW-1185">Reference proteome</keyword>
<dbReference type="Gene3D" id="3.30.230.10">
    <property type="match status" value="2"/>
</dbReference>
<evidence type="ECO:0000256" key="4">
    <source>
        <dbReference type="RuleBase" id="RU003815"/>
    </source>
</evidence>
<dbReference type="InterPro" id="IPR020568">
    <property type="entry name" value="Ribosomal_Su5_D2-typ_SF"/>
</dbReference>
<dbReference type="Pfam" id="PF00380">
    <property type="entry name" value="Ribosomal_S9"/>
    <property type="match status" value="1"/>
</dbReference>
<dbReference type="InterPro" id="IPR020574">
    <property type="entry name" value="Ribosomal_uS9_CS"/>
</dbReference>
<evidence type="ECO:0008006" key="7">
    <source>
        <dbReference type="Google" id="ProtNLM"/>
    </source>
</evidence>
<comment type="caution">
    <text evidence="5">The sequence shown here is derived from an EMBL/GenBank/DDBJ whole genome shotgun (WGS) entry which is preliminary data.</text>
</comment>
<keyword evidence="2 4" id="KW-0689">Ribosomal protein</keyword>
<evidence type="ECO:0000256" key="3">
    <source>
        <dbReference type="ARBA" id="ARBA00023274"/>
    </source>
</evidence>
<evidence type="ECO:0000256" key="1">
    <source>
        <dbReference type="ARBA" id="ARBA00005251"/>
    </source>
</evidence>
<feature type="non-terminal residue" evidence="5">
    <location>
        <position position="91"/>
    </location>
</feature>
<evidence type="ECO:0000256" key="2">
    <source>
        <dbReference type="ARBA" id="ARBA00022980"/>
    </source>
</evidence>
<accession>S8D292</accession>
<dbReference type="OrthoDB" id="10254627at2759"/>
<evidence type="ECO:0000313" key="6">
    <source>
        <dbReference type="Proteomes" id="UP000015453"/>
    </source>
</evidence>
<dbReference type="GO" id="GO:0006412">
    <property type="term" value="P:translation"/>
    <property type="evidence" value="ECO:0007669"/>
    <property type="project" value="InterPro"/>
</dbReference>
<name>S8D292_9LAMI</name>
<reference evidence="5 6" key="1">
    <citation type="journal article" date="2013" name="BMC Genomics">
        <title>The miniature genome of a carnivorous plant Genlisea aurea contains a low number of genes and short non-coding sequences.</title>
        <authorList>
            <person name="Leushkin E.V."/>
            <person name="Sutormin R.A."/>
            <person name="Nabieva E.R."/>
            <person name="Penin A.A."/>
            <person name="Kondrashov A.S."/>
            <person name="Logacheva M.D."/>
        </authorList>
    </citation>
    <scope>NUCLEOTIDE SEQUENCE [LARGE SCALE GENOMIC DNA]</scope>
</reference>
<dbReference type="GO" id="GO:0015935">
    <property type="term" value="C:small ribosomal subunit"/>
    <property type="evidence" value="ECO:0007669"/>
    <property type="project" value="TreeGrafter"/>
</dbReference>
<sequence>GRRKCSIAIVKLMRGQGLFLINGKDLTEYFQSLEKNYDVYITSFGGGLNGQSEAIKLSLSRSIYNLLDENNKKVLKSLGFLTRNSSVKERR</sequence>
<evidence type="ECO:0000313" key="5">
    <source>
        <dbReference type="EMBL" id="EPS73510.1"/>
    </source>
</evidence>
<dbReference type="Proteomes" id="UP000015453">
    <property type="component" value="Unassembled WGS sequence"/>
</dbReference>
<protein>
    <recommendedName>
        <fullName evidence="7">30S ribosomal protein S9</fullName>
    </recommendedName>
</protein>
<dbReference type="GO" id="GO:0003735">
    <property type="term" value="F:structural constituent of ribosome"/>
    <property type="evidence" value="ECO:0007669"/>
    <property type="project" value="InterPro"/>
</dbReference>
<dbReference type="PANTHER" id="PTHR21569">
    <property type="entry name" value="RIBOSOMAL PROTEIN S9"/>
    <property type="match status" value="1"/>
</dbReference>
<dbReference type="EMBL" id="AUSU01000416">
    <property type="protein sequence ID" value="EPS73510.1"/>
    <property type="molecule type" value="Genomic_DNA"/>
</dbReference>
<proteinExistence type="inferred from homology"/>
<dbReference type="GO" id="GO:0003723">
    <property type="term" value="F:RNA binding"/>
    <property type="evidence" value="ECO:0007669"/>
    <property type="project" value="TreeGrafter"/>
</dbReference>
<dbReference type="AlphaFoldDB" id="S8D292"/>
<feature type="non-terminal residue" evidence="5">
    <location>
        <position position="1"/>
    </location>
</feature>